<feature type="chain" id="PRO_5012597915" description="Lipoprotein" evidence="1">
    <location>
        <begin position="31"/>
        <end position="94"/>
    </location>
</feature>
<keyword evidence="1" id="KW-0732">Signal</keyword>
<dbReference type="RefSeq" id="WP_143515673.1">
    <property type="nucleotide sequence ID" value="NZ_FWFN01000013.1"/>
</dbReference>
<name>A0A1X7AAY7_9RHOB</name>
<protein>
    <recommendedName>
        <fullName evidence="4">Lipoprotein</fullName>
    </recommendedName>
</protein>
<keyword evidence="3" id="KW-1185">Reference proteome</keyword>
<evidence type="ECO:0000313" key="2">
    <source>
        <dbReference type="EMBL" id="SLN74840.1"/>
    </source>
</evidence>
<evidence type="ECO:0000256" key="1">
    <source>
        <dbReference type="SAM" id="SignalP"/>
    </source>
</evidence>
<dbReference type="AlphaFoldDB" id="A0A1X7AAY7"/>
<reference evidence="2 3" key="1">
    <citation type="submission" date="2017-03" db="EMBL/GenBank/DDBJ databases">
        <authorList>
            <person name="Afonso C.L."/>
            <person name="Miller P.J."/>
            <person name="Scott M.A."/>
            <person name="Spackman E."/>
            <person name="Goraichik I."/>
            <person name="Dimitrov K.M."/>
            <person name="Suarez D.L."/>
            <person name="Swayne D.E."/>
        </authorList>
    </citation>
    <scope>NUCLEOTIDE SEQUENCE [LARGE SCALE GENOMIC DNA]</scope>
    <source>
        <strain evidence="2 3">CECT 7751</strain>
    </source>
</reference>
<dbReference type="EMBL" id="FWFN01000013">
    <property type="protein sequence ID" value="SLN74840.1"/>
    <property type="molecule type" value="Genomic_DNA"/>
</dbReference>
<dbReference type="PROSITE" id="PS51257">
    <property type="entry name" value="PROKAR_LIPOPROTEIN"/>
    <property type="match status" value="1"/>
</dbReference>
<proteinExistence type="predicted"/>
<sequence length="94" mass="9718">MPRPTRSAVAPAQSLLALSLLALLALTACSGSSYRPAPAYETQTGVHGTVGVGVNSRKGLVTNTDLTLSVCRQPRPVTLGVGVNSRTVDLEARC</sequence>
<evidence type="ECO:0008006" key="4">
    <source>
        <dbReference type="Google" id="ProtNLM"/>
    </source>
</evidence>
<accession>A0A1X7AAY7</accession>
<dbReference type="Proteomes" id="UP000193963">
    <property type="component" value="Unassembled WGS sequence"/>
</dbReference>
<evidence type="ECO:0000313" key="3">
    <source>
        <dbReference type="Proteomes" id="UP000193963"/>
    </source>
</evidence>
<gene>
    <name evidence="2" type="ORF">PSM7751_04214</name>
</gene>
<feature type="signal peptide" evidence="1">
    <location>
        <begin position="1"/>
        <end position="30"/>
    </location>
</feature>
<organism evidence="2 3">
    <name type="scientific">Pseudooceanicola marinus</name>
    <dbReference type="NCBI Taxonomy" id="396013"/>
    <lineage>
        <taxon>Bacteria</taxon>
        <taxon>Pseudomonadati</taxon>
        <taxon>Pseudomonadota</taxon>
        <taxon>Alphaproteobacteria</taxon>
        <taxon>Rhodobacterales</taxon>
        <taxon>Paracoccaceae</taxon>
        <taxon>Pseudooceanicola</taxon>
    </lineage>
</organism>